<dbReference type="Pfam" id="PF04860">
    <property type="entry name" value="Phage_portal"/>
    <property type="match status" value="1"/>
</dbReference>
<proteinExistence type="predicted"/>
<dbReference type="AlphaFoldDB" id="A0A916Y4S3"/>
<keyword evidence="3" id="KW-1185">Reference proteome</keyword>
<dbReference type="NCBIfam" id="TIGR01537">
    <property type="entry name" value="portal_HK97"/>
    <property type="match status" value="1"/>
</dbReference>
<evidence type="ECO:0000256" key="1">
    <source>
        <dbReference type="SAM" id="MobiDB-lite"/>
    </source>
</evidence>
<name>A0A916Y4S3_9HYPH</name>
<dbReference type="InterPro" id="IPR006427">
    <property type="entry name" value="Portal_HK97"/>
</dbReference>
<evidence type="ECO:0008006" key="4">
    <source>
        <dbReference type="Google" id="ProtNLM"/>
    </source>
</evidence>
<accession>A0A916Y4S3</accession>
<dbReference type="RefSeq" id="WP_188853540.1">
    <property type="nucleotide sequence ID" value="NZ_BMJJ01000009.1"/>
</dbReference>
<gene>
    <name evidence="2" type="ORF">GCM10011335_37320</name>
</gene>
<feature type="region of interest" description="Disordered" evidence="1">
    <location>
        <begin position="412"/>
        <end position="445"/>
    </location>
</feature>
<dbReference type="InterPro" id="IPR006944">
    <property type="entry name" value="Phage/GTA_portal"/>
</dbReference>
<protein>
    <recommendedName>
        <fullName evidence="4">Phage portal protein</fullName>
    </recommendedName>
</protein>
<evidence type="ECO:0000313" key="2">
    <source>
        <dbReference type="EMBL" id="GGD30827.1"/>
    </source>
</evidence>
<dbReference type="EMBL" id="BMJJ01000009">
    <property type="protein sequence ID" value="GGD30827.1"/>
    <property type="molecule type" value="Genomic_DNA"/>
</dbReference>
<reference evidence="2" key="1">
    <citation type="journal article" date="2014" name="Int. J. Syst. Evol. Microbiol.">
        <title>Complete genome sequence of Corynebacterium casei LMG S-19264T (=DSM 44701T), isolated from a smear-ripened cheese.</title>
        <authorList>
            <consortium name="US DOE Joint Genome Institute (JGI-PGF)"/>
            <person name="Walter F."/>
            <person name="Albersmeier A."/>
            <person name="Kalinowski J."/>
            <person name="Ruckert C."/>
        </authorList>
    </citation>
    <scope>NUCLEOTIDE SEQUENCE</scope>
    <source>
        <strain evidence="2">CGMCC 1.15493</strain>
    </source>
</reference>
<evidence type="ECO:0000313" key="3">
    <source>
        <dbReference type="Proteomes" id="UP000613160"/>
    </source>
</evidence>
<sequence>MANWLTRMFRPSAVKAAEGQYRPGPYLVSNGWLPASASKIWNWWQTGLSPSAYGEPSAMVEACVSAYSQTAAMCPGDHWRKLPNGGRERVTNSALSRIMKRPNDYQSISDFMLNLTRRLYTEGEAFGLCIRNDRREVTEIHLMRHGKPLLGEDGSIFYSLSGNEIATLRFNLSAPVPARDVLHVRLHTPRHPLKGESPILATALDLAASGAVLNQQISFYLNQARPSFMLETDEKLTAPQTMELRELWNAQTQGENAGGTPILTWGLKAKAVTASAQDGQIAEMLKMTEQNVALAFRIPLQILGIGGTPFASTEALMSSWKASGLGFCLNHIEEAFGLLFGLKGVPDEYLELDTNALMRSAFRERIEGLARGVISGIYSPDEARASEDLPSVPGGVGAEPRVQQQVVPLSFGFDMKPTQPAPVSPQVEEPEEDDADAERSSPEEILQRVYSHAALH</sequence>
<organism evidence="2 3">
    <name type="scientific">Aureimonas glaciei</name>
    <dbReference type="NCBI Taxonomy" id="1776957"/>
    <lineage>
        <taxon>Bacteria</taxon>
        <taxon>Pseudomonadati</taxon>
        <taxon>Pseudomonadota</taxon>
        <taxon>Alphaproteobacteria</taxon>
        <taxon>Hyphomicrobiales</taxon>
        <taxon>Aurantimonadaceae</taxon>
        <taxon>Aureimonas</taxon>
    </lineage>
</organism>
<reference evidence="2" key="2">
    <citation type="submission" date="2020-09" db="EMBL/GenBank/DDBJ databases">
        <authorList>
            <person name="Sun Q."/>
            <person name="Zhou Y."/>
        </authorList>
    </citation>
    <scope>NUCLEOTIDE SEQUENCE</scope>
    <source>
        <strain evidence="2">CGMCC 1.15493</strain>
    </source>
</reference>
<dbReference type="Proteomes" id="UP000613160">
    <property type="component" value="Unassembled WGS sequence"/>
</dbReference>
<comment type="caution">
    <text evidence="2">The sequence shown here is derived from an EMBL/GenBank/DDBJ whole genome shotgun (WGS) entry which is preliminary data.</text>
</comment>